<sequence>MEKFLARSISIAFHPLLLPTLGLLLLFQTDLYITFLSGTLKQVVIISTLVSTGVIPALFVLSGRIFKSNSDSWEKVPVQTLTYLISGVSYFAGYYLVSKLPVAGFFNAIFLSGTLVLVALALISLRWNISSHMAALGALFGIVLAIMLRLGQHDMGLIVVILLAGGFTGYARLVMGKNNPAQVYAGYILGFSILFLIFNFV</sequence>
<dbReference type="EMBL" id="BLAU01000001">
    <property type="protein sequence ID" value="GET20585.1"/>
    <property type="molecule type" value="Genomic_DNA"/>
</dbReference>
<organism evidence="3 4">
    <name type="scientific">Prolixibacter denitrificans</name>
    <dbReference type="NCBI Taxonomy" id="1541063"/>
    <lineage>
        <taxon>Bacteria</taxon>
        <taxon>Pseudomonadati</taxon>
        <taxon>Bacteroidota</taxon>
        <taxon>Bacteroidia</taxon>
        <taxon>Marinilabiliales</taxon>
        <taxon>Prolixibacteraceae</taxon>
        <taxon>Prolixibacter</taxon>
    </lineage>
</organism>
<dbReference type="RefSeq" id="WP_106541009.1">
    <property type="nucleotide sequence ID" value="NZ_BLAU01000001.1"/>
</dbReference>
<accession>A0A2P8CHG3</accession>
<dbReference type="Proteomes" id="UP000240621">
    <property type="component" value="Unassembled WGS sequence"/>
</dbReference>
<evidence type="ECO:0000313" key="2">
    <source>
        <dbReference type="EMBL" id="GET20585.1"/>
    </source>
</evidence>
<feature type="transmembrane region" description="Helical" evidence="1">
    <location>
        <begin position="43"/>
        <end position="66"/>
    </location>
</feature>
<evidence type="ECO:0000313" key="5">
    <source>
        <dbReference type="Proteomes" id="UP000396862"/>
    </source>
</evidence>
<feature type="transmembrane region" description="Helical" evidence="1">
    <location>
        <begin position="181"/>
        <end position="200"/>
    </location>
</feature>
<gene>
    <name evidence="3" type="ORF">CLV93_102197</name>
    <name evidence="2" type="ORF">JCM18694_08310</name>
</gene>
<feature type="transmembrane region" description="Helical" evidence="1">
    <location>
        <begin position="155"/>
        <end position="175"/>
    </location>
</feature>
<dbReference type="Proteomes" id="UP000396862">
    <property type="component" value="Unassembled WGS sequence"/>
</dbReference>
<proteinExistence type="predicted"/>
<dbReference type="EMBL" id="PYGC01000002">
    <property type="protein sequence ID" value="PSK84411.1"/>
    <property type="molecule type" value="Genomic_DNA"/>
</dbReference>
<evidence type="ECO:0000256" key="1">
    <source>
        <dbReference type="SAM" id="Phobius"/>
    </source>
</evidence>
<evidence type="ECO:0000313" key="3">
    <source>
        <dbReference type="EMBL" id="PSK84411.1"/>
    </source>
</evidence>
<feature type="transmembrane region" description="Helical" evidence="1">
    <location>
        <begin position="78"/>
        <end position="97"/>
    </location>
</feature>
<evidence type="ECO:0000313" key="4">
    <source>
        <dbReference type="Proteomes" id="UP000240621"/>
    </source>
</evidence>
<feature type="transmembrane region" description="Helical" evidence="1">
    <location>
        <begin position="104"/>
        <end position="123"/>
    </location>
</feature>
<comment type="caution">
    <text evidence="3">The sequence shown here is derived from an EMBL/GenBank/DDBJ whole genome shotgun (WGS) entry which is preliminary data.</text>
</comment>
<keyword evidence="5" id="KW-1185">Reference proteome</keyword>
<keyword evidence="1" id="KW-0812">Transmembrane</keyword>
<feature type="transmembrane region" description="Helical" evidence="1">
    <location>
        <begin position="12"/>
        <end position="36"/>
    </location>
</feature>
<dbReference type="AlphaFoldDB" id="A0A2P8CHG3"/>
<keyword evidence="1" id="KW-1133">Transmembrane helix</keyword>
<dbReference type="OrthoDB" id="9786064at2"/>
<feature type="transmembrane region" description="Helical" evidence="1">
    <location>
        <begin position="129"/>
        <end position="148"/>
    </location>
</feature>
<reference evidence="3 4" key="1">
    <citation type="submission" date="2018-03" db="EMBL/GenBank/DDBJ databases">
        <title>Genomic Encyclopedia of Archaeal and Bacterial Type Strains, Phase II (KMG-II): from individual species to whole genera.</title>
        <authorList>
            <person name="Goeker M."/>
        </authorList>
    </citation>
    <scope>NUCLEOTIDE SEQUENCE [LARGE SCALE GENOMIC DNA]</scope>
    <source>
        <strain evidence="3 4">DSM 27267</strain>
    </source>
</reference>
<keyword evidence="1" id="KW-0472">Membrane</keyword>
<reference evidence="2 5" key="2">
    <citation type="submission" date="2019-10" db="EMBL/GenBank/DDBJ databases">
        <title>Prolixibacter strains distinguished by the presence of nitrate reductase genes were adept at nitrate-dependent anaerobic corrosion of metallic iron and carbon steel.</title>
        <authorList>
            <person name="Iino T."/>
            <person name="Shono N."/>
            <person name="Ito K."/>
            <person name="Nakamura R."/>
            <person name="Sueoka K."/>
            <person name="Harayama S."/>
            <person name="Ohkuma M."/>
        </authorList>
    </citation>
    <scope>NUCLEOTIDE SEQUENCE [LARGE SCALE GENOMIC DNA]</scope>
    <source>
        <strain evidence="2 5">MIC1-1</strain>
    </source>
</reference>
<protein>
    <recommendedName>
        <fullName evidence="6">PAP2 superfamily protein</fullName>
    </recommendedName>
</protein>
<name>A0A2P8CHG3_9BACT</name>
<evidence type="ECO:0008006" key="6">
    <source>
        <dbReference type="Google" id="ProtNLM"/>
    </source>
</evidence>